<dbReference type="NCBIfam" id="NF006736">
    <property type="entry name" value="PRK09267.1-2"/>
    <property type="match status" value="1"/>
</dbReference>
<gene>
    <name evidence="9" type="ORF">SAMN05421779_105172</name>
</gene>
<dbReference type="InterPro" id="IPR008254">
    <property type="entry name" value="Flavodoxin/NO_synth"/>
</dbReference>
<dbReference type="NCBIfam" id="NF006739">
    <property type="entry name" value="PRK09267.1-5"/>
    <property type="match status" value="1"/>
</dbReference>
<name>A0A1N7NK71_9PROT</name>
<comment type="cofactor">
    <cofactor evidence="1 7">
        <name>FMN</name>
        <dbReference type="ChEBI" id="CHEBI:58210"/>
    </cofactor>
</comment>
<reference evidence="9 10" key="1">
    <citation type="submission" date="2017-01" db="EMBL/GenBank/DDBJ databases">
        <authorList>
            <person name="Mah S.A."/>
            <person name="Swanson W.J."/>
            <person name="Moy G.W."/>
            <person name="Vacquier V.D."/>
        </authorList>
    </citation>
    <scope>NUCLEOTIDE SEQUENCE [LARGE SCALE GENOMIC DNA]</scope>
    <source>
        <strain evidence="9 10">DSM 11589</strain>
    </source>
</reference>
<keyword evidence="10" id="KW-1185">Reference proteome</keyword>
<keyword evidence="3 7" id="KW-0813">Transport</keyword>
<proteinExistence type="inferred from homology"/>
<protein>
    <recommendedName>
        <fullName evidence="7">Flavodoxin</fullName>
    </recommendedName>
</protein>
<dbReference type="NCBIfam" id="TIGR01752">
    <property type="entry name" value="flav_long"/>
    <property type="match status" value="1"/>
</dbReference>
<dbReference type="AlphaFoldDB" id="A0A1N7NK71"/>
<dbReference type="InterPro" id="IPR029039">
    <property type="entry name" value="Flavoprotein-like_sf"/>
</dbReference>
<dbReference type="STRING" id="80876.SAMN05421779_105172"/>
<feature type="domain" description="Flavodoxin-like" evidence="8">
    <location>
        <begin position="3"/>
        <end position="160"/>
    </location>
</feature>
<dbReference type="PROSITE" id="PS50902">
    <property type="entry name" value="FLAVODOXIN_LIKE"/>
    <property type="match status" value="1"/>
</dbReference>
<dbReference type="SUPFAM" id="SSF52218">
    <property type="entry name" value="Flavoproteins"/>
    <property type="match status" value="1"/>
</dbReference>
<dbReference type="EMBL" id="FTOA01000005">
    <property type="protein sequence ID" value="SIS98579.1"/>
    <property type="molecule type" value="Genomic_DNA"/>
</dbReference>
<dbReference type="PIRSF" id="PIRSF038996">
    <property type="entry name" value="FldA"/>
    <property type="match status" value="1"/>
</dbReference>
<dbReference type="PANTHER" id="PTHR42809">
    <property type="entry name" value="FLAVODOXIN 2"/>
    <property type="match status" value="1"/>
</dbReference>
<dbReference type="OrthoDB" id="359268at2"/>
<dbReference type="GO" id="GO:0009055">
    <property type="term" value="F:electron transfer activity"/>
    <property type="evidence" value="ECO:0007669"/>
    <property type="project" value="UniProtKB-UniRule"/>
</dbReference>
<dbReference type="Pfam" id="PF00258">
    <property type="entry name" value="Flavodoxin_1"/>
    <property type="match status" value="1"/>
</dbReference>
<evidence type="ECO:0000256" key="1">
    <source>
        <dbReference type="ARBA" id="ARBA00001917"/>
    </source>
</evidence>
<keyword evidence="4 7" id="KW-0285">Flavoprotein</keyword>
<evidence type="ECO:0000256" key="5">
    <source>
        <dbReference type="ARBA" id="ARBA00022643"/>
    </source>
</evidence>
<evidence type="ECO:0000313" key="10">
    <source>
        <dbReference type="Proteomes" id="UP000185678"/>
    </source>
</evidence>
<sequence length="173" mass="18765">MSIKVVFGSDLGTTRAIATRIATALNAMPLEITKAQAKDLESCDLLLLGSPTYGIGELQCDWEERLDTLYRADLTGKTVALFGTGDQVGFADSFADAIGVLYDIVTEKGAQVIGFTDAFDYEFAESRAFRDGQFVGPVIDQDNQPDMTEQRIAQWLKSLHSESGLEAVLQTGS</sequence>
<comment type="function">
    <text evidence="7">Low-potential electron donor to a number of redox enzymes.</text>
</comment>
<evidence type="ECO:0000256" key="2">
    <source>
        <dbReference type="ARBA" id="ARBA00005267"/>
    </source>
</evidence>
<dbReference type="PANTHER" id="PTHR42809:SF1">
    <property type="entry name" value="FLAVODOXIN 1"/>
    <property type="match status" value="1"/>
</dbReference>
<dbReference type="RefSeq" id="WP_076401098.1">
    <property type="nucleotide sequence ID" value="NZ_FTOA01000005.1"/>
</dbReference>
<dbReference type="Gene3D" id="3.40.50.360">
    <property type="match status" value="1"/>
</dbReference>
<evidence type="ECO:0000313" key="9">
    <source>
        <dbReference type="EMBL" id="SIS98579.1"/>
    </source>
</evidence>
<keyword evidence="5 7" id="KW-0288">FMN</keyword>
<dbReference type="InterPro" id="IPR001226">
    <property type="entry name" value="Flavodoxin_CS"/>
</dbReference>
<dbReference type="InterPro" id="IPR010086">
    <property type="entry name" value="Flavodoxin_lc"/>
</dbReference>
<evidence type="ECO:0000256" key="7">
    <source>
        <dbReference type="PIRNR" id="PIRNR038996"/>
    </source>
</evidence>
<dbReference type="PROSITE" id="PS00201">
    <property type="entry name" value="FLAVODOXIN"/>
    <property type="match status" value="1"/>
</dbReference>
<evidence type="ECO:0000259" key="8">
    <source>
        <dbReference type="PROSITE" id="PS50902"/>
    </source>
</evidence>
<keyword evidence="6 7" id="KW-0249">Electron transport</keyword>
<dbReference type="InterPro" id="IPR050619">
    <property type="entry name" value="Flavodoxin"/>
</dbReference>
<accession>A0A1N7NK71</accession>
<comment type="similarity">
    <text evidence="2 7">Belongs to the flavodoxin family.</text>
</comment>
<evidence type="ECO:0000256" key="3">
    <source>
        <dbReference type="ARBA" id="ARBA00022448"/>
    </source>
</evidence>
<evidence type="ECO:0000256" key="6">
    <source>
        <dbReference type="ARBA" id="ARBA00022982"/>
    </source>
</evidence>
<dbReference type="Proteomes" id="UP000185678">
    <property type="component" value="Unassembled WGS sequence"/>
</dbReference>
<organism evidence="9 10">
    <name type="scientific">Insolitispirillum peregrinum</name>
    <dbReference type="NCBI Taxonomy" id="80876"/>
    <lineage>
        <taxon>Bacteria</taxon>
        <taxon>Pseudomonadati</taxon>
        <taxon>Pseudomonadota</taxon>
        <taxon>Alphaproteobacteria</taxon>
        <taxon>Rhodospirillales</taxon>
        <taxon>Novispirillaceae</taxon>
        <taxon>Insolitispirillum</taxon>
    </lineage>
</organism>
<evidence type="ECO:0000256" key="4">
    <source>
        <dbReference type="ARBA" id="ARBA00022630"/>
    </source>
</evidence>
<dbReference type="GO" id="GO:0010181">
    <property type="term" value="F:FMN binding"/>
    <property type="evidence" value="ECO:0007669"/>
    <property type="project" value="UniProtKB-UniRule"/>
</dbReference>